<keyword evidence="1" id="KW-0227">DNA damage</keyword>
<dbReference type="GO" id="GO:0004844">
    <property type="term" value="F:uracil DNA N-glycosylase activity"/>
    <property type="evidence" value="ECO:0007669"/>
    <property type="project" value="TreeGrafter"/>
</dbReference>
<organism evidence="6 7">
    <name type="scientific">Sistotremastrum suecicum HHB10207 ss-3</name>
    <dbReference type="NCBI Taxonomy" id="1314776"/>
    <lineage>
        <taxon>Eukaryota</taxon>
        <taxon>Fungi</taxon>
        <taxon>Dikarya</taxon>
        <taxon>Basidiomycota</taxon>
        <taxon>Agaricomycotina</taxon>
        <taxon>Agaricomycetes</taxon>
        <taxon>Sistotremastrales</taxon>
        <taxon>Sistotremastraceae</taxon>
        <taxon>Sistotremastrum</taxon>
    </lineage>
</organism>
<dbReference type="AlphaFoldDB" id="A0A166CVQ9"/>
<protein>
    <submittedName>
        <fullName evidence="6">DNA glycosylase</fullName>
    </submittedName>
</protein>
<dbReference type="CDD" id="cd10028">
    <property type="entry name" value="UDG-F2_TDG_MUG"/>
    <property type="match status" value="1"/>
</dbReference>
<feature type="domain" description="Uracil-DNA glycosylase-like" evidence="5">
    <location>
        <begin position="111"/>
        <end position="312"/>
    </location>
</feature>
<evidence type="ECO:0000313" key="6">
    <source>
        <dbReference type="EMBL" id="KZT37868.1"/>
    </source>
</evidence>
<keyword evidence="7" id="KW-1185">Reference proteome</keyword>
<proteinExistence type="predicted"/>
<reference evidence="6 7" key="1">
    <citation type="journal article" date="2016" name="Mol. Biol. Evol.">
        <title>Comparative Genomics of Early-Diverging Mushroom-Forming Fungi Provides Insights into the Origins of Lignocellulose Decay Capabilities.</title>
        <authorList>
            <person name="Nagy L.G."/>
            <person name="Riley R."/>
            <person name="Tritt A."/>
            <person name="Adam C."/>
            <person name="Daum C."/>
            <person name="Floudas D."/>
            <person name="Sun H."/>
            <person name="Yadav J.S."/>
            <person name="Pangilinan J."/>
            <person name="Larsson K.H."/>
            <person name="Matsuura K."/>
            <person name="Barry K."/>
            <person name="Labutti K."/>
            <person name="Kuo R."/>
            <person name="Ohm R.A."/>
            <person name="Bhattacharya S.S."/>
            <person name="Shirouzu T."/>
            <person name="Yoshinaga Y."/>
            <person name="Martin F.M."/>
            <person name="Grigoriev I.V."/>
            <person name="Hibbett D.S."/>
        </authorList>
    </citation>
    <scope>NUCLEOTIDE SEQUENCE [LARGE SCALE GENOMIC DNA]</scope>
    <source>
        <strain evidence="6 7">HHB10207 ss-3</strain>
    </source>
</reference>
<evidence type="ECO:0000256" key="1">
    <source>
        <dbReference type="ARBA" id="ARBA00022763"/>
    </source>
</evidence>
<dbReference type="Pfam" id="PF03167">
    <property type="entry name" value="UDG"/>
    <property type="match status" value="1"/>
</dbReference>
<dbReference type="PANTHER" id="PTHR12159:SF9">
    <property type="entry name" value="G_T MISMATCH-SPECIFIC THYMINE DNA GLYCOSYLASE"/>
    <property type="match status" value="1"/>
</dbReference>
<keyword evidence="2" id="KW-0378">Hydrolase</keyword>
<name>A0A166CVQ9_9AGAM</name>
<evidence type="ECO:0000256" key="4">
    <source>
        <dbReference type="SAM" id="MobiDB-lite"/>
    </source>
</evidence>
<accession>A0A166CVQ9</accession>
<dbReference type="OrthoDB" id="565731at2759"/>
<sequence>MSGRPDEVPITTVSSRKNQIFSHVEIVRPGQPFRSRAVVREITLKEEYDADLKPTTTTPQRRRVKDPDGDLYCLSPDTPRKKKRKLGGLPKTRVSASDSAQMYSHLKPLPDHLDYDLDIVFCGINPGKLSATTGHHFSKSSNSFWKCLRDSGLTPGTLIPPDQDYTLPERYRYGLTNVVERPSTSESELSASEKAACVVPCLTKIMRYRPKILCILGIGIWQVIEKQLKSLSTLSGLRLETPPNPEDVSPPVIIGEKSVAMGDNVGLRPYVLAYKAEDGTDTKDATLIFVTINTSGVATIPLVKKVEAFIHLRQLLDKYKFGEVDISNAIKIYFNATSDSEDASSQATVKSES</sequence>
<dbReference type="InterPro" id="IPR036895">
    <property type="entry name" value="Uracil-DNA_glycosylase-like_sf"/>
</dbReference>
<dbReference type="Proteomes" id="UP000076798">
    <property type="component" value="Unassembled WGS sequence"/>
</dbReference>
<evidence type="ECO:0000256" key="2">
    <source>
        <dbReference type="ARBA" id="ARBA00022801"/>
    </source>
</evidence>
<evidence type="ECO:0000256" key="3">
    <source>
        <dbReference type="ARBA" id="ARBA00023204"/>
    </source>
</evidence>
<dbReference type="GO" id="GO:0006285">
    <property type="term" value="P:base-excision repair, AP site formation"/>
    <property type="evidence" value="ECO:0007669"/>
    <property type="project" value="InterPro"/>
</dbReference>
<keyword evidence="3" id="KW-0234">DNA repair</keyword>
<dbReference type="SUPFAM" id="SSF52141">
    <property type="entry name" value="Uracil-DNA glycosylase-like"/>
    <property type="match status" value="1"/>
</dbReference>
<gene>
    <name evidence="6" type="ORF">SISSUDRAFT_1047815</name>
</gene>
<dbReference type="EMBL" id="KV428074">
    <property type="protein sequence ID" value="KZT37868.1"/>
    <property type="molecule type" value="Genomic_DNA"/>
</dbReference>
<dbReference type="PANTHER" id="PTHR12159">
    <property type="entry name" value="G/T AND G/U MISMATCH-SPECIFIC DNA GLYCOSYLASE"/>
    <property type="match status" value="1"/>
</dbReference>
<dbReference type="STRING" id="1314776.A0A166CVQ9"/>
<dbReference type="InterPro" id="IPR015637">
    <property type="entry name" value="MUG/TDG"/>
</dbReference>
<evidence type="ECO:0000313" key="7">
    <source>
        <dbReference type="Proteomes" id="UP000076798"/>
    </source>
</evidence>
<evidence type="ECO:0000259" key="5">
    <source>
        <dbReference type="Pfam" id="PF03167"/>
    </source>
</evidence>
<dbReference type="GO" id="GO:0008263">
    <property type="term" value="F:pyrimidine-specific mismatch base pair DNA N-glycosylase activity"/>
    <property type="evidence" value="ECO:0007669"/>
    <property type="project" value="TreeGrafter"/>
</dbReference>
<dbReference type="InterPro" id="IPR005122">
    <property type="entry name" value="Uracil-DNA_glycosylase-like"/>
</dbReference>
<feature type="region of interest" description="Disordered" evidence="4">
    <location>
        <begin position="50"/>
        <end position="69"/>
    </location>
</feature>
<dbReference type="Gene3D" id="3.40.470.10">
    <property type="entry name" value="Uracil-DNA glycosylase-like domain"/>
    <property type="match status" value="1"/>
</dbReference>